<dbReference type="SMART" id="SM00252">
    <property type="entry name" value="SH2"/>
    <property type="match status" value="1"/>
</dbReference>
<evidence type="ECO:0000256" key="4">
    <source>
        <dbReference type="ARBA" id="ARBA00022840"/>
    </source>
</evidence>
<evidence type="ECO:0000256" key="5">
    <source>
        <dbReference type="ARBA" id="ARBA00023137"/>
    </source>
</evidence>
<dbReference type="InterPro" id="IPR000980">
    <property type="entry name" value="SH2"/>
</dbReference>
<dbReference type="Gene3D" id="3.30.200.20">
    <property type="entry name" value="Phosphorylase Kinase, domain 1"/>
    <property type="match status" value="1"/>
</dbReference>
<sequence>MMKFAKSLLTMIRGTKKEYTDLEMETDERLLHVPHQMSRSCDKLHEEKYFHGFMRDEEVDIILSSLDEGWFLLRLVVYYDGPRYVLSVRGLNSVHNLMINRTKVSRLYWLSTFAFDSIQEMVKFYWESDYSINIDNHGENITVELKNPVLYLGYEVHHDQVDLDKHLGEGAFGDVFKGSLEISLYRGTRVAAVKTQKNAATNYQEMYNFLREADYTKLFRHPNVVRFYGLARSRDPYMIVLEFCAGGTLESLIIRKPVPVAMKIRFLNQAAVGIEYLHSVGICHGYLFL</sequence>
<evidence type="ECO:0000259" key="10">
    <source>
        <dbReference type="PROSITE" id="PS50011"/>
    </source>
</evidence>
<comment type="catalytic activity">
    <reaction evidence="8">
        <text>L-tyrosyl-[protein] + ATP = O-phospho-L-tyrosyl-[protein] + ADP + H(+)</text>
        <dbReference type="Rhea" id="RHEA:10596"/>
        <dbReference type="Rhea" id="RHEA-COMP:10136"/>
        <dbReference type="Rhea" id="RHEA-COMP:20101"/>
        <dbReference type="ChEBI" id="CHEBI:15378"/>
        <dbReference type="ChEBI" id="CHEBI:30616"/>
        <dbReference type="ChEBI" id="CHEBI:46858"/>
        <dbReference type="ChEBI" id="CHEBI:61978"/>
        <dbReference type="ChEBI" id="CHEBI:456216"/>
        <dbReference type="EC" id="2.7.10.2"/>
    </reaction>
</comment>
<dbReference type="Proteomes" id="UP000005237">
    <property type="component" value="Unassembled WGS sequence"/>
</dbReference>
<evidence type="ECO:0000256" key="3">
    <source>
        <dbReference type="ARBA" id="ARBA00022777"/>
    </source>
</evidence>
<dbReference type="InterPro" id="IPR050198">
    <property type="entry name" value="Non-receptor_tyrosine_kinases"/>
</dbReference>
<keyword evidence="12" id="KW-1185">Reference proteome</keyword>
<feature type="domain" description="Protein kinase" evidence="10">
    <location>
        <begin position="161"/>
        <end position="289"/>
    </location>
</feature>
<keyword evidence="2 7" id="KW-0547">Nucleotide-binding</keyword>
<dbReference type="PROSITE" id="PS50011">
    <property type="entry name" value="PROTEIN_KINASE_DOM"/>
    <property type="match status" value="1"/>
</dbReference>
<dbReference type="GO" id="GO:0005524">
    <property type="term" value="F:ATP binding"/>
    <property type="evidence" value="ECO:0007669"/>
    <property type="project" value="UniProtKB-UniRule"/>
</dbReference>
<dbReference type="InterPro" id="IPR000719">
    <property type="entry name" value="Prot_kinase_dom"/>
</dbReference>
<dbReference type="PROSITE" id="PS00107">
    <property type="entry name" value="PROTEIN_KINASE_ATP"/>
    <property type="match status" value="1"/>
</dbReference>
<dbReference type="Gene3D" id="1.10.510.10">
    <property type="entry name" value="Transferase(Phosphotransferase) domain 1"/>
    <property type="match status" value="1"/>
</dbReference>
<dbReference type="SUPFAM" id="SSF56112">
    <property type="entry name" value="Protein kinase-like (PK-like)"/>
    <property type="match status" value="1"/>
</dbReference>
<evidence type="ECO:0000256" key="2">
    <source>
        <dbReference type="ARBA" id="ARBA00022741"/>
    </source>
</evidence>
<dbReference type="InterPro" id="IPR036860">
    <property type="entry name" value="SH2_dom_sf"/>
</dbReference>
<dbReference type="InterPro" id="IPR017441">
    <property type="entry name" value="Protein_kinase_ATP_BS"/>
</dbReference>
<dbReference type="InterPro" id="IPR011009">
    <property type="entry name" value="Kinase-like_dom_sf"/>
</dbReference>
<dbReference type="SUPFAM" id="SSF55550">
    <property type="entry name" value="SH2 domain"/>
    <property type="match status" value="1"/>
</dbReference>
<dbReference type="EnsemblMetazoa" id="CJA08112b.1">
    <property type="protein sequence ID" value="CJA08112b.1"/>
    <property type="gene ID" value="WBGene00127316"/>
</dbReference>
<dbReference type="GO" id="GO:0004715">
    <property type="term" value="F:non-membrane spanning protein tyrosine kinase activity"/>
    <property type="evidence" value="ECO:0007669"/>
    <property type="project" value="UniProtKB-EC"/>
</dbReference>
<evidence type="ECO:0000313" key="12">
    <source>
        <dbReference type="Proteomes" id="UP000005237"/>
    </source>
</evidence>
<dbReference type="EC" id="2.7.10.2" evidence="8"/>
<organism evidence="11 12">
    <name type="scientific">Caenorhabditis japonica</name>
    <dbReference type="NCBI Taxonomy" id="281687"/>
    <lineage>
        <taxon>Eukaryota</taxon>
        <taxon>Metazoa</taxon>
        <taxon>Ecdysozoa</taxon>
        <taxon>Nematoda</taxon>
        <taxon>Chromadorea</taxon>
        <taxon>Rhabditida</taxon>
        <taxon>Rhabditina</taxon>
        <taxon>Rhabditomorpha</taxon>
        <taxon>Rhabditoidea</taxon>
        <taxon>Rhabditidae</taxon>
        <taxon>Peloderinae</taxon>
        <taxon>Caenorhabditis</taxon>
    </lineage>
</organism>
<accession>A0A8R1DQM1</accession>
<dbReference type="Gene3D" id="3.30.505.10">
    <property type="entry name" value="SH2 domain"/>
    <property type="match status" value="1"/>
</dbReference>
<dbReference type="InterPro" id="IPR001245">
    <property type="entry name" value="Ser-Thr/Tyr_kinase_cat_dom"/>
</dbReference>
<feature type="binding site" evidence="7">
    <location>
        <position position="194"/>
    </location>
    <ligand>
        <name>ATP</name>
        <dbReference type="ChEBI" id="CHEBI:30616"/>
    </ligand>
</feature>
<dbReference type="AlphaFoldDB" id="A0A8R1DQM1"/>
<reference evidence="11" key="2">
    <citation type="submission" date="2022-06" db="UniProtKB">
        <authorList>
            <consortium name="EnsemblMetazoa"/>
        </authorList>
    </citation>
    <scope>IDENTIFICATION</scope>
    <source>
        <strain evidence="11">DF5081</strain>
    </source>
</reference>
<evidence type="ECO:0000259" key="9">
    <source>
        <dbReference type="PROSITE" id="PS50001"/>
    </source>
</evidence>
<keyword evidence="3 8" id="KW-0418">Kinase</keyword>
<dbReference type="Pfam" id="PF07714">
    <property type="entry name" value="PK_Tyr_Ser-Thr"/>
    <property type="match status" value="1"/>
</dbReference>
<protein>
    <recommendedName>
        <fullName evidence="8">Tyrosine-protein kinase</fullName>
        <ecNumber evidence="8">2.7.10.2</ecNumber>
    </recommendedName>
</protein>
<dbReference type="Pfam" id="PF00017">
    <property type="entry name" value="SH2"/>
    <property type="match status" value="1"/>
</dbReference>
<dbReference type="PANTHER" id="PTHR24418">
    <property type="entry name" value="TYROSINE-PROTEIN KINASE"/>
    <property type="match status" value="1"/>
</dbReference>
<comment type="similarity">
    <text evidence="8">Belongs to the protein kinase superfamily. Tyr protein kinase family.</text>
</comment>
<reference evidence="12" key="1">
    <citation type="submission" date="2010-08" db="EMBL/GenBank/DDBJ databases">
        <authorList>
            <consortium name="Caenorhabditis japonica Sequencing Consortium"/>
            <person name="Wilson R.K."/>
        </authorList>
    </citation>
    <scope>NUCLEOTIDE SEQUENCE [LARGE SCALE GENOMIC DNA]</scope>
    <source>
        <strain evidence="12">DF5081</strain>
    </source>
</reference>
<name>A0A8R1DQM1_CAEJA</name>
<evidence type="ECO:0000256" key="8">
    <source>
        <dbReference type="RuleBase" id="RU362096"/>
    </source>
</evidence>
<keyword evidence="5 8" id="KW-0829">Tyrosine-protein kinase</keyword>
<dbReference type="PROSITE" id="PS50001">
    <property type="entry name" value="SH2"/>
    <property type="match status" value="1"/>
</dbReference>
<keyword evidence="4 7" id="KW-0067">ATP-binding</keyword>
<evidence type="ECO:0000256" key="6">
    <source>
        <dbReference type="PROSITE-ProRule" id="PRU00191"/>
    </source>
</evidence>
<proteinExistence type="inferred from homology"/>
<evidence type="ECO:0000256" key="7">
    <source>
        <dbReference type="PROSITE-ProRule" id="PRU10141"/>
    </source>
</evidence>
<keyword evidence="1 8" id="KW-0808">Transferase</keyword>
<evidence type="ECO:0000313" key="11">
    <source>
        <dbReference type="EnsemblMetazoa" id="CJA08112b.1"/>
    </source>
</evidence>
<feature type="domain" description="SH2" evidence="9">
    <location>
        <begin position="49"/>
        <end position="149"/>
    </location>
</feature>
<evidence type="ECO:0000256" key="1">
    <source>
        <dbReference type="ARBA" id="ARBA00022679"/>
    </source>
</evidence>
<keyword evidence="6" id="KW-0727">SH2 domain</keyword>